<comment type="caution">
    <text evidence="2">The sequence shown here is derived from an EMBL/GenBank/DDBJ whole genome shotgun (WGS) entry which is preliminary data.</text>
</comment>
<reference evidence="3 4" key="1">
    <citation type="journal article" date="2017" name="Genome Med.">
        <title>A novel Ruminococcus gnavus clade enriched in inflammatory bowel disease patients.</title>
        <authorList>
            <person name="Hall A.B."/>
            <person name="Yassour M."/>
            <person name="Sauk J."/>
            <person name="Garner A."/>
            <person name="Jiang X."/>
            <person name="Arthur T."/>
            <person name="Lagoudas G.K."/>
            <person name="Vatanen T."/>
            <person name="Fornelos N."/>
            <person name="Wilson R."/>
            <person name="Bertha M."/>
            <person name="Cohen M."/>
            <person name="Garber J."/>
            <person name="Khalili H."/>
            <person name="Gevers D."/>
            <person name="Ananthakrishnan A.N."/>
            <person name="Kugathasan S."/>
            <person name="Lander E.S."/>
            <person name="Blainey P."/>
            <person name="Vlamakis H."/>
            <person name="Xavier R.J."/>
            <person name="Huttenhower C."/>
        </authorList>
    </citation>
    <scope>NUCLEOTIDE SEQUENCE [LARGE SCALE GENOMIC DNA]</scope>
    <source>
        <strain evidence="2 3">RJX1124</strain>
        <strain evidence="1 4">RJX1125</strain>
    </source>
</reference>
<evidence type="ECO:0000313" key="2">
    <source>
        <dbReference type="EMBL" id="PLT72061.1"/>
    </source>
</evidence>
<sequence length="84" mass="9442">MEIKNNCQIVLEIAQEIKSAAEELQLSFVSCQAGTTQVDMECSQSYENGRTTVADYHIFMEELGENIKEIGVDLENADKNLLQK</sequence>
<protein>
    <submittedName>
        <fullName evidence="2">Uncharacterized protein</fullName>
    </submittedName>
</protein>
<gene>
    <name evidence="1" type="ORF">CDL23_15440</name>
    <name evidence="2" type="ORF">CDL26_10265</name>
</gene>
<dbReference type="EMBL" id="NIHS01000016">
    <property type="protein sequence ID" value="PLT72061.1"/>
    <property type="molecule type" value="Genomic_DNA"/>
</dbReference>
<dbReference type="RefSeq" id="WP_101870877.1">
    <property type="nucleotide sequence ID" value="NZ_JAQMLH010000060.1"/>
</dbReference>
<evidence type="ECO:0000313" key="3">
    <source>
        <dbReference type="Proteomes" id="UP000234891"/>
    </source>
</evidence>
<dbReference type="AlphaFoldDB" id="A0A2N5PA91"/>
<dbReference type="Proteomes" id="UP000234891">
    <property type="component" value="Unassembled WGS sequence"/>
</dbReference>
<organism evidence="2 3">
    <name type="scientific">Mediterraneibacter gnavus</name>
    <name type="common">Ruminococcus gnavus</name>
    <dbReference type="NCBI Taxonomy" id="33038"/>
    <lineage>
        <taxon>Bacteria</taxon>
        <taxon>Bacillati</taxon>
        <taxon>Bacillota</taxon>
        <taxon>Clostridia</taxon>
        <taxon>Lachnospirales</taxon>
        <taxon>Lachnospiraceae</taxon>
        <taxon>Mediterraneibacter</taxon>
    </lineage>
</organism>
<evidence type="ECO:0000313" key="1">
    <source>
        <dbReference type="EMBL" id="PLT70770.1"/>
    </source>
</evidence>
<proteinExistence type="predicted"/>
<evidence type="ECO:0000313" key="4">
    <source>
        <dbReference type="Proteomes" id="UP000235093"/>
    </source>
</evidence>
<accession>A0A2N5PA91</accession>
<dbReference type="EMBL" id="NIHT01000043">
    <property type="protein sequence ID" value="PLT70770.1"/>
    <property type="molecule type" value="Genomic_DNA"/>
</dbReference>
<name>A0A2N5PA91_MEDGN</name>
<dbReference type="Proteomes" id="UP000235093">
    <property type="component" value="Unassembled WGS sequence"/>
</dbReference>